<dbReference type="AlphaFoldDB" id="A0AB36E8Q5"/>
<dbReference type="GO" id="GO:0005829">
    <property type="term" value="C:cytosol"/>
    <property type="evidence" value="ECO:0007669"/>
    <property type="project" value="TreeGrafter"/>
</dbReference>
<dbReference type="NCBIfam" id="NF008685">
    <property type="entry name" value="PRK11702.1"/>
    <property type="match status" value="1"/>
</dbReference>
<sequence length="115" mass="13658">MKMKTRNQRQRKKLHLAEFQELGFLVNWQFAEGTSIETIDETVDRFIAEVIQPNGLAYEGSGYLHWEGLVCLEKIGKCDESHRQLVQKWLEENKLQQIEISELFDIWWDYPTKNA</sequence>
<dbReference type="Pfam" id="PF04320">
    <property type="entry name" value="YggL_50S_bp"/>
    <property type="match status" value="1"/>
</dbReference>
<accession>A0AB36E8Q5</accession>
<evidence type="ECO:0008006" key="3">
    <source>
        <dbReference type="Google" id="ProtNLM"/>
    </source>
</evidence>
<proteinExistence type="predicted"/>
<dbReference type="PANTHER" id="PTHR38778">
    <property type="entry name" value="CYTOPLASMIC PROTEIN-RELATED"/>
    <property type="match status" value="1"/>
</dbReference>
<protein>
    <recommendedName>
        <fullName evidence="3">DUF469 domain-containing protein</fullName>
    </recommendedName>
</protein>
<evidence type="ECO:0000313" key="1">
    <source>
        <dbReference type="EMBL" id="OBY51704.1"/>
    </source>
</evidence>
<evidence type="ECO:0000313" key="2">
    <source>
        <dbReference type="Proteomes" id="UP000092740"/>
    </source>
</evidence>
<dbReference type="Proteomes" id="UP000092740">
    <property type="component" value="Unassembled WGS sequence"/>
</dbReference>
<gene>
    <name evidence="1" type="ORF">BBB48_05495</name>
</gene>
<dbReference type="InterPro" id="IPR007416">
    <property type="entry name" value="YggL_50S_bp"/>
</dbReference>
<comment type="caution">
    <text evidence="1">The sequence shown here is derived from an EMBL/GenBank/DDBJ whole genome shotgun (WGS) entry which is preliminary data.</text>
</comment>
<dbReference type="PANTHER" id="PTHR38778:SF1">
    <property type="entry name" value="CYTOPLASMIC PROTEIN"/>
    <property type="match status" value="1"/>
</dbReference>
<dbReference type="EMBL" id="MAQD01000006">
    <property type="protein sequence ID" value="OBY51704.1"/>
    <property type="molecule type" value="Genomic_DNA"/>
</dbReference>
<name>A0AB36E8Q5_HAEPA</name>
<reference evidence="1 2" key="1">
    <citation type="submission" date="2016-06" db="EMBL/GenBank/DDBJ databases">
        <title>Simultaneous identification of Haemophilus influenzae and Haemophilus haemolyticus using TaqMan real-time PCR.</title>
        <authorList>
            <person name="Price E.P."/>
            <person name="Sarovich D.S."/>
            <person name="Harris T."/>
            <person name="Spargo J.C."/>
            <person name="Nosworthy E."/>
            <person name="Beissbarth J."/>
            <person name="Smith-Vaughan H.C."/>
        </authorList>
    </citation>
    <scope>NUCLEOTIDE SEQUENCE [LARGE SCALE GENOMIC DNA]</scope>
    <source>
        <strain evidence="1 2">ATCC 9796</strain>
    </source>
</reference>
<organism evidence="1 2">
    <name type="scientific">Haemophilus parainfluenzae</name>
    <dbReference type="NCBI Taxonomy" id="729"/>
    <lineage>
        <taxon>Bacteria</taxon>
        <taxon>Pseudomonadati</taxon>
        <taxon>Pseudomonadota</taxon>
        <taxon>Gammaproteobacteria</taxon>
        <taxon>Pasteurellales</taxon>
        <taxon>Pasteurellaceae</taxon>
        <taxon>Haemophilus</taxon>
    </lineage>
</organism>